<feature type="compositionally biased region" description="Polar residues" evidence="1">
    <location>
        <begin position="183"/>
        <end position="193"/>
    </location>
</feature>
<dbReference type="EMBL" id="MN740569">
    <property type="protein sequence ID" value="QHU34335.1"/>
    <property type="molecule type" value="Genomic_DNA"/>
</dbReference>
<keyword evidence="2" id="KW-0472">Membrane</keyword>
<dbReference type="AlphaFoldDB" id="A0A6C0LWC2"/>
<feature type="transmembrane region" description="Helical" evidence="2">
    <location>
        <begin position="6"/>
        <end position="22"/>
    </location>
</feature>
<keyword evidence="2" id="KW-0812">Transmembrane</keyword>
<protein>
    <submittedName>
        <fullName evidence="3">Uncharacterized protein</fullName>
    </submittedName>
</protein>
<accession>A0A6C0LWC2</accession>
<evidence type="ECO:0000256" key="1">
    <source>
        <dbReference type="SAM" id="MobiDB-lite"/>
    </source>
</evidence>
<keyword evidence="2" id="KW-1133">Transmembrane helix</keyword>
<feature type="region of interest" description="Disordered" evidence="1">
    <location>
        <begin position="176"/>
        <end position="207"/>
    </location>
</feature>
<sequence>MINIYMYPYLISIVIILIMLISPKQNVTNIADTAAGKFFMIVFLILAIKYDIFLGLLALVVILSVMSTTQEGMAGMRQNRLSKRPKSANSKTNIDDPRTKKNETNADITQTQEKVEPSSEKLQQHLNLNQQELGVIRELIRSKQRDPKAKCRRNCGNALLSCLDGCQVSDQMRKPISSKDMPVNNNTDSTENVEPNDEDINEGFTSF</sequence>
<proteinExistence type="predicted"/>
<evidence type="ECO:0000313" key="3">
    <source>
        <dbReference type="EMBL" id="QHU34335.1"/>
    </source>
</evidence>
<name>A0A6C0LWC2_9ZZZZ</name>
<reference evidence="3" key="1">
    <citation type="journal article" date="2020" name="Nature">
        <title>Giant virus diversity and host interactions through global metagenomics.</title>
        <authorList>
            <person name="Schulz F."/>
            <person name="Roux S."/>
            <person name="Paez-Espino D."/>
            <person name="Jungbluth S."/>
            <person name="Walsh D.A."/>
            <person name="Denef V.J."/>
            <person name="McMahon K.D."/>
            <person name="Konstantinidis K.T."/>
            <person name="Eloe-Fadrosh E.A."/>
            <person name="Kyrpides N.C."/>
            <person name="Woyke T."/>
        </authorList>
    </citation>
    <scope>NUCLEOTIDE SEQUENCE</scope>
    <source>
        <strain evidence="3">GVMAG-S-1016713-123</strain>
    </source>
</reference>
<organism evidence="3">
    <name type="scientific">viral metagenome</name>
    <dbReference type="NCBI Taxonomy" id="1070528"/>
    <lineage>
        <taxon>unclassified sequences</taxon>
        <taxon>metagenomes</taxon>
        <taxon>organismal metagenomes</taxon>
    </lineage>
</organism>
<feature type="region of interest" description="Disordered" evidence="1">
    <location>
        <begin position="74"/>
        <end position="120"/>
    </location>
</feature>
<feature type="compositionally biased region" description="Basic and acidic residues" evidence="1">
    <location>
        <begin position="93"/>
        <end position="104"/>
    </location>
</feature>
<evidence type="ECO:0000256" key="2">
    <source>
        <dbReference type="SAM" id="Phobius"/>
    </source>
</evidence>